<keyword evidence="2" id="KW-0812">Transmembrane</keyword>
<evidence type="ECO:0000313" key="4">
    <source>
        <dbReference type="EMBL" id="CAI4212403.1"/>
    </source>
</evidence>
<organism evidence="4 5">
    <name type="scientific">Parascedosporium putredinis</name>
    <dbReference type="NCBI Taxonomy" id="1442378"/>
    <lineage>
        <taxon>Eukaryota</taxon>
        <taxon>Fungi</taxon>
        <taxon>Dikarya</taxon>
        <taxon>Ascomycota</taxon>
        <taxon>Pezizomycotina</taxon>
        <taxon>Sordariomycetes</taxon>
        <taxon>Hypocreomycetidae</taxon>
        <taxon>Microascales</taxon>
        <taxon>Microascaceae</taxon>
        <taxon>Parascedosporium</taxon>
    </lineage>
</organism>
<accession>A0A9P1GYU7</accession>
<sequence>METDSSSAVGRPVGSFSVDDNGLARYSFKIDVPEGISRNSTPEISLEYAQGLPNGILGVGWSLSGTSAIRLGAAKLPSDSPNYSRVDYDRSQPRYFLNGRELLIVWGQYGVPGAYYKPELDPDGQTVNHADDGGFIVEDFAGDRYEYGTTPKSRIFSDTQGAYIEWHLTKRTDRFGNSVSYGYVGHPSIGASALEDELNDSVIFEYGPRPDPIVRSSYGHKAIYAQRLAKIRVATNLDSGRVDLRSYRVQKGRDLVPTEFTYSGETAAGSGPIFRVDNAISTLQGTRNNISIVPLNISGRGLTDLACLRYQTETKQLSLKTYLAEKKRDDHGELVLKFIQGRDGRVQLEVDNAHLLSSFSNEEKKKITVLQCDINGDGVEDLVICAVDIVPVGSDRLLKMSYTTFLNDGCGRFAQHGEPRVSVVTLGPEQAPPGTGSFRVTNFYGSEYPSIALLGAKTRITYSPMTDTNVYTAGINWWDYPAQGPGSDFPLIASSWYIVSRTDTENDASINSLPYSCYEEFMYEDAQVNLKGRGWQGFRKISMYNSSIDSTRVETFNQQWPFTGTTSSVTILQGRFDTGTALQTIEYSYKPRTFPAGSYTLCRVNKSKEVTTWLGQDTGSRQTISGFEHDFAGMIHFFWLSKPPERKKVSTSESNLDFDVFEAGDLSLQRFEYTGWGGSLYKSSAWSSDTNSFVSTVTEYDNYGKRLSTLDPAGLLTTATYEETFNTHPIRIDEVGLGVQHQREIGYDSLSGDIFAERTASGTVVLTVPDEWGRRSRVIKSTVKGSHHKYERVRSAAGKMLLLTRSKIFYKDGKDGATEIQELVDCVGQVRKRGILQGQEDGSWQAFEFDSRGLQTLRSYPIKLPSANGSRDAWDWYPDKDATYRKECDALGRDRLVTTPSHGGPGSSVMRRTEYLDGGRKVRSVIESVSAGQEGSKILSTKEHRAELFNGVEKTVMSKNEIGQATGFNYDPLGRLIIASDPAGKAETRAYNSMGKLAEIRNVYQGTVKRKYNESGWLIEETNGAGETTAYAYDCKGRVLRRTLHDGYLTLYSYDEGLKDTLSTIRDKKTWWDSTLEYLEKFEYNAKAKVTKRTLSLSATESYVITSSYDWQDQEVLRTLPDGTRVSREFKGSLLKSLTSDHPAHKLSVTYGSYSATGKPEQWAIERQESGPGSSGSAGFVHTREYDTLGFPVNQTLKSGEKILASRQYTWNELDQLFKAHEGEDAGGSTDYLYEAGRLTNCSDPVNGSTGYTYDESGNVTSHGERQFTYTKNKAIVLNRGSVEATAEYDAAGRLIRRTIEDKSDFNFQYDSMSKLRSMVNNKTGSATKAQVFSVRRHDGDDKDLSNTYEGQRADEDTHLLDFNARWYDPLFCRFTTPDNITDEPSMQRVDGLNRYAFENNDPVNHIDPTGHWSWQSILAIVVSVVVAVVAAVATVATGGAAASLTPFLASLVSAASSAWLGAGIAGAVFAAKYHDREGKDFWKGWGASVAIGFGTGFVTGFVSGAFGAWIGTAGTSGFIASPTSRLAADVAFRAVALGPGDGLIDRLGANGISRDLMGDDVSLADGLRDAALIGMASSAAVPAAKRLGGRARNVWRGAANRVRPAAVAQAADDLVFEPNPLFQVEMAAPAMPAPMVAVVHPLPVPSVHGGVPGGLNMDL</sequence>
<dbReference type="PANTHER" id="PTHR32305:SF15">
    <property type="entry name" value="PROTEIN RHSA-RELATED"/>
    <property type="match status" value="1"/>
</dbReference>
<evidence type="ECO:0000256" key="1">
    <source>
        <dbReference type="ARBA" id="ARBA00022737"/>
    </source>
</evidence>
<feature type="transmembrane region" description="Helical" evidence="2">
    <location>
        <begin position="1448"/>
        <end position="1470"/>
    </location>
</feature>
<protein>
    <recommendedName>
        <fullName evidence="3">Teneurin-like YD-shell domain-containing protein</fullName>
    </recommendedName>
</protein>
<keyword evidence="5" id="KW-1185">Reference proteome</keyword>
<comment type="caution">
    <text evidence="4">The sequence shown here is derived from an EMBL/GenBank/DDBJ whole genome shotgun (WGS) entry which is preliminary data.</text>
</comment>
<dbReference type="NCBIfam" id="TIGR03696">
    <property type="entry name" value="Rhs_assc_core"/>
    <property type="match status" value="1"/>
</dbReference>
<gene>
    <name evidence="4" type="ORF">PPNO1_LOCUS2165</name>
</gene>
<name>A0A9P1GYU7_9PEZI</name>
<dbReference type="InterPro" id="IPR006530">
    <property type="entry name" value="YD"/>
</dbReference>
<feature type="domain" description="Teneurin-like YD-shell" evidence="3">
    <location>
        <begin position="1187"/>
        <end position="1326"/>
    </location>
</feature>
<dbReference type="OrthoDB" id="442731at2759"/>
<dbReference type="InterPro" id="IPR056823">
    <property type="entry name" value="TEN-like_YD-shell"/>
</dbReference>
<feature type="transmembrane region" description="Helical" evidence="2">
    <location>
        <begin position="1490"/>
        <end position="1511"/>
    </location>
</feature>
<evidence type="ECO:0000259" key="3">
    <source>
        <dbReference type="Pfam" id="PF25023"/>
    </source>
</evidence>
<dbReference type="NCBIfam" id="TIGR01643">
    <property type="entry name" value="YD_repeat_2x"/>
    <property type="match status" value="1"/>
</dbReference>
<evidence type="ECO:0000256" key="2">
    <source>
        <dbReference type="SAM" id="Phobius"/>
    </source>
</evidence>
<dbReference type="PANTHER" id="PTHR32305">
    <property type="match status" value="1"/>
</dbReference>
<dbReference type="Proteomes" id="UP000838763">
    <property type="component" value="Unassembled WGS sequence"/>
</dbReference>
<dbReference type="InterPro" id="IPR022385">
    <property type="entry name" value="Rhs_assc_core"/>
</dbReference>
<keyword evidence="2" id="KW-0472">Membrane</keyword>
<dbReference type="InterPro" id="IPR050708">
    <property type="entry name" value="T6SS_VgrG/RHS"/>
</dbReference>
<dbReference type="Gene3D" id="2.180.10.10">
    <property type="entry name" value="RHS repeat-associated core"/>
    <property type="match status" value="2"/>
</dbReference>
<proteinExistence type="predicted"/>
<keyword evidence="2" id="KW-1133">Transmembrane helix</keyword>
<dbReference type="EMBL" id="CALLCH030000004">
    <property type="protein sequence ID" value="CAI4212403.1"/>
    <property type="molecule type" value="Genomic_DNA"/>
</dbReference>
<keyword evidence="1" id="KW-0677">Repeat</keyword>
<dbReference type="Pfam" id="PF25023">
    <property type="entry name" value="TEN_YD-shell"/>
    <property type="match status" value="1"/>
</dbReference>
<reference evidence="4" key="1">
    <citation type="submission" date="2022-11" db="EMBL/GenBank/DDBJ databases">
        <authorList>
            <person name="Scott C."/>
            <person name="Bruce N."/>
        </authorList>
    </citation>
    <scope>NUCLEOTIDE SEQUENCE</scope>
</reference>
<feature type="transmembrane region" description="Helical" evidence="2">
    <location>
        <begin position="1413"/>
        <end position="1436"/>
    </location>
</feature>
<evidence type="ECO:0000313" key="5">
    <source>
        <dbReference type="Proteomes" id="UP000838763"/>
    </source>
</evidence>